<dbReference type="Pfam" id="PF04101">
    <property type="entry name" value="Glyco_tran_28_C"/>
    <property type="match status" value="1"/>
</dbReference>
<protein>
    <submittedName>
        <fullName evidence="2">Glycosyltransferase</fullName>
    </submittedName>
</protein>
<dbReference type="SUPFAM" id="SSF53756">
    <property type="entry name" value="UDP-Glycosyltransferase/glycogen phosphorylase"/>
    <property type="match status" value="1"/>
</dbReference>
<accession>A0AAU8AQ13</accession>
<dbReference type="AlphaFoldDB" id="A0AAU8AQ13"/>
<organism evidence="2">
    <name type="scientific">Alloyangia sp. H15</name>
    <dbReference type="NCBI Taxonomy" id="3029062"/>
    <lineage>
        <taxon>Bacteria</taxon>
        <taxon>Pseudomonadati</taxon>
        <taxon>Pseudomonadota</taxon>
        <taxon>Alphaproteobacteria</taxon>
        <taxon>Rhodobacterales</taxon>
        <taxon>Roseobacteraceae</taxon>
        <taxon>Alloyangia</taxon>
    </lineage>
</organism>
<reference evidence="2" key="1">
    <citation type="submission" date="2023-02" db="EMBL/GenBank/DDBJ databases">
        <title>Description and genomic characterization of Salipiger bruguierae sp. nov., isolated from the sediment of mangrove plant Bruguiera sexangula.</title>
        <authorList>
            <person name="Long M."/>
        </authorList>
    </citation>
    <scope>NUCLEOTIDE SEQUENCE</scope>
    <source>
        <strain evidence="2">H15</strain>
        <plasmid evidence="2">unnamed1</plasmid>
    </source>
</reference>
<feature type="domain" description="Glycosyl transferase family 28 C-terminal" evidence="1">
    <location>
        <begin position="2"/>
        <end position="110"/>
    </location>
</feature>
<dbReference type="GO" id="GO:0016758">
    <property type="term" value="F:hexosyltransferase activity"/>
    <property type="evidence" value="ECO:0007669"/>
    <property type="project" value="InterPro"/>
</dbReference>
<geneLocation type="plasmid" evidence="2">
    <name>unnamed1</name>
</geneLocation>
<evidence type="ECO:0000259" key="1">
    <source>
        <dbReference type="Pfam" id="PF04101"/>
    </source>
</evidence>
<proteinExistence type="predicted"/>
<dbReference type="Gene3D" id="3.40.50.2000">
    <property type="entry name" value="Glycogen Phosphorylase B"/>
    <property type="match status" value="1"/>
</dbReference>
<dbReference type="RefSeq" id="WP_353475841.1">
    <property type="nucleotide sequence ID" value="NZ_CP123386.1"/>
</dbReference>
<keyword evidence="2" id="KW-0614">Plasmid</keyword>
<name>A0AAU8AQ13_9RHOB</name>
<evidence type="ECO:0000313" key="2">
    <source>
        <dbReference type="EMBL" id="XCC96950.1"/>
    </source>
</evidence>
<dbReference type="InterPro" id="IPR007235">
    <property type="entry name" value="Glyco_trans_28_C"/>
</dbReference>
<dbReference type="EMBL" id="CP123386">
    <property type="protein sequence ID" value="XCC96950.1"/>
    <property type="molecule type" value="Genomic_DNA"/>
</dbReference>
<gene>
    <name evidence="2" type="ORF">PVT71_22955</name>
</gene>
<sequence>MIFATVGTQLPFPRLIDALDRIAPRLGEPVIAQVGEAASGDWKHLDPRRALSPREFNAIFTAARIVVSHAGIGSILSARRFGKPLVLFPRRFDLGEHRTDHQMATVQHVKSLRGIHVAFDAAELEGLLLAPGLEGPGEETALSPAHLALIDRLHSFIHDPR</sequence>